<comment type="caution">
    <text evidence="2">Lacks conserved residue(s) required for the propagation of feature annotation.</text>
</comment>
<dbReference type="PROSITE" id="PS50977">
    <property type="entry name" value="HTH_TETR_2"/>
    <property type="match status" value="1"/>
</dbReference>
<reference evidence="4 5" key="1">
    <citation type="submission" date="2016-10" db="EMBL/GenBank/DDBJ databases">
        <authorList>
            <person name="de Groot N.N."/>
        </authorList>
    </citation>
    <scope>NUCLEOTIDE SEQUENCE [LARGE SCALE GENOMIC DNA]</scope>
    <source>
        <strain evidence="4 5">CGMCC 4.3143</strain>
    </source>
</reference>
<dbReference type="Gene3D" id="1.10.10.60">
    <property type="entry name" value="Homeodomain-like"/>
    <property type="match status" value="1"/>
</dbReference>
<dbReference type="Gene3D" id="1.10.357.10">
    <property type="entry name" value="Tetracycline Repressor, domain 2"/>
    <property type="match status" value="1"/>
</dbReference>
<evidence type="ECO:0000256" key="1">
    <source>
        <dbReference type="ARBA" id="ARBA00023125"/>
    </source>
</evidence>
<evidence type="ECO:0000313" key="4">
    <source>
        <dbReference type="EMBL" id="SDH69642.1"/>
    </source>
</evidence>
<feature type="domain" description="HTH tetR-type" evidence="3">
    <location>
        <begin position="1"/>
        <end position="37"/>
    </location>
</feature>
<dbReference type="EMBL" id="FNBE01000037">
    <property type="protein sequence ID" value="SDH69642.1"/>
    <property type="molecule type" value="Genomic_DNA"/>
</dbReference>
<organism evidence="4 5">
    <name type="scientific">Pseudonocardia oroxyli</name>
    <dbReference type="NCBI Taxonomy" id="366584"/>
    <lineage>
        <taxon>Bacteria</taxon>
        <taxon>Bacillati</taxon>
        <taxon>Actinomycetota</taxon>
        <taxon>Actinomycetes</taxon>
        <taxon>Pseudonocardiales</taxon>
        <taxon>Pseudonocardiaceae</taxon>
        <taxon>Pseudonocardia</taxon>
    </lineage>
</organism>
<evidence type="ECO:0000259" key="3">
    <source>
        <dbReference type="PROSITE" id="PS50977"/>
    </source>
</evidence>
<dbReference type="Proteomes" id="UP000198967">
    <property type="component" value="Unassembled WGS sequence"/>
</dbReference>
<dbReference type="STRING" id="366584.SAMN05216377_1373"/>
<dbReference type="InterPro" id="IPR009057">
    <property type="entry name" value="Homeodomain-like_sf"/>
</dbReference>
<dbReference type="InterPro" id="IPR041347">
    <property type="entry name" value="MftR_C"/>
</dbReference>
<proteinExistence type="predicted"/>
<dbReference type="InterPro" id="IPR001647">
    <property type="entry name" value="HTH_TetR"/>
</dbReference>
<accession>A0A1G8EII1</accession>
<sequence length="166" mass="18513">MEQVATAAGISRKSLFTYFPSKSDLIWDRLAPYVEDLRNDLSRQDGPEGLDAAVHAIVEGISRWPEQRDVFRLHTRLVLTEPALVDLVEVRSRPWRSQLADYLSTSLGAGSALPEAMAYGCWRATLRGLQRWLDTDDDAPTSHVSAELRSLLVAAARLEACDYVQA</sequence>
<dbReference type="SUPFAM" id="SSF46689">
    <property type="entry name" value="Homeodomain-like"/>
    <property type="match status" value="1"/>
</dbReference>
<evidence type="ECO:0000313" key="5">
    <source>
        <dbReference type="Proteomes" id="UP000198967"/>
    </source>
</evidence>
<gene>
    <name evidence="4" type="ORF">SAMN05216377_1373</name>
</gene>
<dbReference type="GO" id="GO:0003677">
    <property type="term" value="F:DNA binding"/>
    <property type="evidence" value="ECO:0007669"/>
    <property type="project" value="UniProtKB-UniRule"/>
</dbReference>
<evidence type="ECO:0000256" key="2">
    <source>
        <dbReference type="PROSITE-ProRule" id="PRU00335"/>
    </source>
</evidence>
<dbReference type="AlphaFoldDB" id="A0A1G8EII1"/>
<name>A0A1G8EII1_PSEOR</name>
<dbReference type="Pfam" id="PF00440">
    <property type="entry name" value="TetR_N"/>
    <property type="match status" value="1"/>
</dbReference>
<keyword evidence="5" id="KW-1185">Reference proteome</keyword>
<dbReference type="Pfam" id="PF17754">
    <property type="entry name" value="TetR_C_14"/>
    <property type="match status" value="1"/>
</dbReference>
<keyword evidence="1 2" id="KW-0238">DNA-binding</keyword>
<protein>
    <submittedName>
        <fullName evidence="4">Transcriptional regulator, TetR family</fullName>
    </submittedName>
</protein>